<sequence>MPPPDTFVKTGIWLNNVENEDRQLVCTLTCEDSPIPTPPPHHHHPGGDCNDTIPTQSTTKKPCGCNHDTTSSTVQQQNATTTALPTTSTTVNSTQSGTKTNTPTTSTSVTTTITATSAKTTVLPLTTTAIPATTTKMPSTTCQSAGKKSSCFNGDPHYQTFDGSFFDYQGTCPYIFSKPCTEIDGIENYVLKSKSRRWLKTTVSIIESINFEMYGLNIYMDFDGALYVNQIQQQYPYYFPDQVNPKLSITRNGQQKIITTVDGITITFESTLLCINIPDCLPFYGKDKLCGIAGNYDGQCTDDLIYKNRTLFSDQKLPCKYGDTVSNWGNDWIDTDYYTPTVAQPCEAGVDNQTPTDCAAGKTSCALIQQAQTGTGVFEKCKDLGVDVFATYYSNCVSDVCASADLKCSALESFVKLCQQKLKVDLAGWRNTVNCPYSCPANSSYNSHVPSTQPTCATVNMTPSTITTTTSEGCICDNGYVIDPLKVNFTCILQEDCQCIDENGISHTTLNDPWISKNCTLFNHCWKGKQISRPTTCSFDEKCVTTEGHIEICQSDKCPNGWNYFNITNSCYKAIYDVNYVTGEAECVKQGGALVSIHSPAENNFVLDLIYISTTPLGFYDYTFIGWNGDLENRWIDGSPNDFYPATKAPDSQRRCMAMRTEPVEGLWVFVDCNVNQRSGVCKKPAN</sequence>
<evidence type="ECO:0000259" key="6">
    <source>
        <dbReference type="PROSITE" id="PS51233"/>
    </source>
</evidence>
<keyword evidence="2" id="KW-1015">Disulfide bond</keyword>
<dbReference type="GO" id="GO:0004867">
    <property type="term" value="F:serine-type endopeptidase inhibitor activity"/>
    <property type="evidence" value="ECO:0007669"/>
    <property type="project" value="UniProtKB-KW"/>
</dbReference>
<evidence type="ECO:0000256" key="2">
    <source>
        <dbReference type="ARBA" id="ARBA00023157"/>
    </source>
</evidence>
<dbReference type="AlphaFoldDB" id="A0A914P7E2"/>
<feature type="compositionally biased region" description="Low complexity" evidence="4">
    <location>
        <begin position="80"/>
        <end position="106"/>
    </location>
</feature>
<reference evidence="8" key="1">
    <citation type="submission" date="2022-11" db="UniProtKB">
        <authorList>
            <consortium name="WormBaseParasite"/>
        </authorList>
    </citation>
    <scope>IDENTIFICATION</scope>
</reference>
<evidence type="ECO:0000259" key="5">
    <source>
        <dbReference type="PROSITE" id="PS50041"/>
    </source>
</evidence>
<dbReference type="SMART" id="SM00034">
    <property type="entry name" value="CLECT"/>
    <property type="match status" value="1"/>
</dbReference>
<evidence type="ECO:0000256" key="1">
    <source>
        <dbReference type="ARBA" id="ARBA00022900"/>
    </source>
</evidence>
<dbReference type="SMART" id="SM00832">
    <property type="entry name" value="C8"/>
    <property type="match status" value="1"/>
</dbReference>
<dbReference type="SUPFAM" id="SSF56436">
    <property type="entry name" value="C-type lectin-like"/>
    <property type="match status" value="1"/>
</dbReference>
<dbReference type="SMART" id="SM00216">
    <property type="entry name" value="VWD"/>
    <property type="match status" value="1"/>
</dbReference>
<feature type="domain" description="VWFD" evidence="6">
    <location>
        <begin position="148"/>
        <end position="340"/>
    </location>
</feature>
<dbReference type="InterPro" id="IPR014853">
    <property type="entry name" value="VWF/SSPO/ZAN-like_Cys-rich_dom"/>
</dbReference>
<dbReference type="InterPro" id="IPR001846">
    <property type="entry name" value="VWF_type-D"/>
</dbReference>
<feature type="region of interest" description="Disordered" evidence="4">
    <location>
        <begin position="78"/>
        <end position="106"/>
    </location>
</feature>
<protein>
    <submittedName>
        <fullName evidence="8">C-type lectin domain-containing protein</fullName>
    </submittedName>
</protein>
<accession>A0A914P7E2</accession>
<feature type="domain" description="C-type lectin" evidence="5">
    <location>
        <begin position="567"/>
        <end position="674"/>
    </location>
</feature>
<evidence type="ECO:0000256" key="4">
    <source>
        <dbReference type="SAM" id="MobiDB-lite"/>
    </source>
</evidence>
<dbReference type="Pfam" id="PF00094">
    <property type="entry name" value="VWD"/>
    <property type="match status" value="1"/>
</dbReference>
<dbReference type="CDD" id="cd19941">
    <property type="entry name" value="TIL"/>
    <property type="match status" value="1"/>
</dbReference>
<keyword evidence="7" id="KW-1185">Reference proteome</keyword>
<dbReference type="Pfam" id="PF08742">
    <property type="entry name" value="C8"/>
    <property type="match status" value="1"/>
</dbReference>
<keyword evidence="1" id="KW-0646">Protease inhibitor</keyword>
<dbReference type="PANTHER" id="PTHR11339">
    <property type="entry name" value="EXTRACELLULAR MATRIX GLYCOPROTEIN RELATED"/>
    <property type="match status" value="1"/>
</dbReference>
<dbReference type="InterPro" id="IPR036084">
    <property type="entry name" value="Ser_inhib-like_sf"/>
</dbReference>
<dbReference type="InterPro" id="IPR016186">
    <property type="entry name" value="C-type_lectin-like/link_sf"/>
</dbReference>
<dbReference type="WBParaSite" id="PDA_v2.g1389.t1">
    <property type="protein sequence ID" value="PDA_v2.g1389.t1"/>
    <property type="gene ID" value="PDA_v2.g1389"/>
</dbReference>
<keyword evidence="1" id="KW-0722">Serine protease inhibitor</keyword>
<evidence type="ECO:0000256" key="3">
    <source>
        <dbReference type="ARBA" id="ARBA00023180"/>
    </source>
</evidence>
<organism evidence="7 8">
    <name type="scientific">Panagrolaimus davidi</name>
    <dbReference type="NCBI Taxonomy" id="227884"/>
    <lineage>
        <taxon>Eukaryota</taxon>
        <taxon>Metazoa</taxon>
        <taxon>Ecdysozoa</taxon>
        <taxon>Nematoda</taxon>
        <taxon>Chromadorea</taxon>
        <taxon>Rhabditida</taxon>
        <taxon>Tylenchina</taxon>
        <taxon>Panagrolaimomorpha</taxon>
        <taxon>Panagrolaimoidea</taxon>
        <taxon>Panagrolaimidae</taxon>
        <taxon>Panagrolaimus</taxon>
    </lineage>
</organism>
<dbReference type="CDD" id="cd00037">
    <property type="entry name" value="CLECT"/>
    <property type="match status" value="1"/>
</dbReference>
<dbReference type="InterPro" id="IPR001304">
    <property type="entry name" value="C-type_lectin-like"/>
</dbReference>
<dbReference type="InterPro" id="IPR050780">
    <property type="entry name" value="Mucin_vWF_Thrombospondin_sf"/>
</dbReference>
<dbReference type="Gene3D" id="3.10.100.10">
    <property type="entry name" value="Mannose-Binding Protein A, subunit A"/>
    <property type="match status" value="1"/>
</dbReference>
<evidence type="ECO:0000313" key="8">
    <source>
        <dbReference type="WBParaSite" id="PDA_v2.g1389.t1"/>
    </source>
</evidence>
<dbReference type="Proteomes" id="UP000887578">
    <property type="component" value="Unplaced"/>
</dbReference>
<keyword evidence="3" id="KW-0325">Glycoprotein</keyword>
<evidence type="ECO:0000313" key="7">
    <source>
        <dbReference type="Proteomes" id="UP000887578"/>
    </source>
</evidence>
<dbReference type="PROSITE" id="PS50041">
    <property type="entry name" value="C_TYPE_LECTIN_2"/>
    <property type="match status" value="1"/>
</dbReference>
<dbReference type="SUPFAM" id="SSF57567">
    <property type="entry name" value="Serine protease inhibitors"/>
    <property type="match status" value="1"/>
</dbReference>
<proteinExistence type="predicted"/>
<dbReference type="InterPro" id="IPR016187">
    <property type="entry name" value="CTDL_fold"/>
</dbReference>
<name>A0A914P7E2_9BILA</name>
<dbReference type="PROSITE" id="PS51233">
    <property type="entry name" value="VWFD"/>
    <property type="match status" value="1"/>
</dbReference>
<dbReference type="Gene3D" id="2.10.25.10">
    <property type="entry name" value="Laminin"/>
    <property type="match status" value="1"/>
</dbReference>